<dbReference type="InterPro" id="IPR006726">
    <property type="entry name" value="PHBA_efflux_AaeB/fusaric-R"/>
</dbReference>
<keyword evidence="4 7" id="KW-0812">Transmembrane</keyword>
<accession>A0A8H9YNV3</accession>
<feature type="transmembrane region" description="Helical" evidence="7">
    <location>
        <begin position="156"/>
        <end position="177"/>
    </location>
</feature>
<keyword evidence="2" id="KW-0813">Transport</keyword>
<feature type="transmembrane region" description="Helical" evidence="7">
    <location>
        <begin position="132"/>
        <end position="150"/>
    </location>
</feature>
<comment type="subcellular location">
    <subcellularLocation>
        <location evidence="1">Cell membrane</location>
        <topology evidence="1">Multi-pass membrane protein</topology>
    </subcellularLocation>
</comment>
<evidence type="ECO:0000256" key="5">
    <source>
        <dbReference type="ARBA" id="ARBA00022989"/>
    </source>
</evidence>
<comment type="caution">
    <text evidence="8">The sequence shown here is derived from an EMBL/GenBank/DDBJ whole genome shotgun (WGS) entry which is preliminary data.</text>
</comment>
<feature type="transmembrane region" description="Helical" evidence="7">
    <location>
        <begin position="483"/>
        <end position="504"/>
    </location>
</feature>
<dbReference type="EMBL" id="JABWQF010000002">
    <property type="protein sequence ID" value="MBC3290820.1"/>
    <property type="molecule type" value="Genomic_DNA"/>
</dbReference>
<dbReference type="PANTHER" id="PTHR30509:SF9">
    <property type="entry name" value="MULTIDRUG RESISTANCE PROTEIN MDTO"/>
    <property type="match status" value="1"/>
</dbReference>
<protein>
    <submittedName>
        <fullName evidence="8">FUSC family protein</fullName>
    </submittedName>
</protein>
<evidence type="ECO:0000313" key="8">
    <source>
        <dbReference type="EMBL" id="MBC3290820.1"/>
    </source>
</evidence>
<name>A0A8H9YNV3_9PSED</name>
<evidence type="ECO:0000256" key="4">
    <source>
        <dbReference type="ARBA" id="ARBA00022692"/>
    </source>
</evidence>
<keyword evidence="6 7" id="KW-0472">Membrane</keyword>
<feature type="transmembrane region" description="Helical" evidence="7">
    <location>
        <begin position="510"/>
        <end position="531"/>
    </location>
</feature>
<dbReference type="GO" id="GO:0005886">
    <property type="term" value="C:plasma membrane"/>
    <property type="evidence" value="ECO:0007669"/>
    <property type="project" value="UniProtKB-SubCell"/>
</dbReference>
<gene>
    <name evidence="8" type="ORF">HU722_04720</name>
</gene>
<dbReference type="Pfam" id="PF04632">
    <property type="entry name" value="FUSC"/>
    <property type="match status" value="1"/>
</dbReference>
<dbReference type="GO" id="GO:0022857">
    <property type="term" value="F:transmembrane transporter activity"/>
    <property type="evidence" value="ECO:0007669"/>
    <property type="project" value="InterPro"/>
</dbReference>
<keyword evidence="5 7" id="KW-1133">Transmembrane helix</keyword>
<evidence type="ECO:0000256" key="2">
    <source>
        <dbReference type="ARBA" id="ARBA00022448"/>
    </source>
</evidence>
<feature type="transmembrane region" description="Helical" evidence="7">
    <location>
        <begin position="105"/>
        <end position="125"/>
    </location>
</feature>
<evidence type="ECO:0000256" key="1">
    <source>
        <dbReference type="ARBA" id="ARBA00004651"/>
    </source>
</evidence>
<feature type="transmembrane region" description="Helical" evidence="7">
    <location>
        <begin position="81"/>
        <end position="99"/>
    </location>
</feature>
<feature type="transmembrane region" description="Helical" evidence="7">
    <location>
        <begin position="459"/>
        <end position="476"/>
    </location>
</feature>
<keyword evidence="3" id="KW-1003">Cell membrane</keyword>
<organism evidence="8">
    <name type="scientific">Pseudomonas tritici</name>
    <dbReference type="NCBI Taxonomy" id="2745518"/>
    <lineage>
        <taxon>Bacteria</taxon>
        <taxon>Pseudomonadati</taxon>
        <taxon>Pseudomonadota</taxon>
        <taxon>Gammaproteobacteria</taxon>
        <taxon>Pseudomonadales</taxon>
        <taxon>Pseudomonadaceae</taxon>
        <taxon>Pseudomonas</taxon>
    </lineage>
</organism>
<proteinExistence type="predicted"/>
<dbReference type="PANTHER" id="PTHR30509">
    <property type="entry name" value="P-HYDROXYBENZOIC ACID EFFLUX PUMP SUBUNIT-RELATED"/>
    <property type="match status" value="1"/>
</dbReference>
<evidence type="ECO:0000256" key="7">
    <source>
        <dbReference type="SAM" id="Phobius"/>
    </source>
</evidence>
<reference evidence="8" key="1">
    <citation type="journal article" date="2020" name="Microorganisms">
        <title>Reliable Identification of Environmental Pseudomonas Isolates Using the rpoD Gene.</title>
        <authorList>
            <consortium name="The Broad Institute Genome Sequencing Platform"/>
            <person name="Girard L."/>
            <person name="Lood C."/>
            <person name="Rokni-Zadeh H."/>
            <person name="van Noort V."/>
            <person name="Lavigne R."/>
            <person name="De Mot R."/>
        </authorList>
    </citation>
    <scope>NUCLEOTIDE SEQUENCE [LARGE SCALE GENOMIC DNA]</scope>
    <source>
        <strain evidence="8">SWRI145</strain>
    </source>
</reference>
<feature type="transmembrane region" description="Helical" evidence="7">
    <location>
        <begin position="384"/>
        <end position="401"/>
    </location>
</feature>
<evidence type="ECO:0000256" key="6">
    <source>
        <dbReference type="ARBA" id="ARBA00023136"/>
    </source>
</evidence>
<evidence type="ECO:0000256" key="3">
    <source>
        <dbReference type="ARBA" id="ARBA00022475"/>
    </source>
</evidence>
<dbReference type="AlphaFoldDB" id="A0A8H9YNV3"/>
<feature type="transmembrane region" description="Helical" evidence="7">
    <location>
        <begin position="431"/>
        <end position="453"/>
    </location>
</feature>
<sequence>MNKLFPHPISFLQVISRWSGRIASPTLLSDAHALLYSVRSFAAAMLAYYIALSIGLERPSWAIITVYIVSQTSVGASLSRSLYRLAGTVAGAGATVLIVPTLVNMPILCSVMLAGWITFCLYLSLLERTPRAYAFVLAGYTASLIGFPAVSDPGTVFNIAIVRVQEIMIGIFCAALIHRYVLPTRISGLFNSKLAQTLHAARQRVADTLAGKSHSVSEPLHFAQALQFLQGISHHIPYDFALSVPVRQARKALHDRLARLVIVNGELHDRFQMMTDMPADMQRLLEEVQAWLTCDDAGKRKSTAEALLKRSAALAQWRDVQIQTFEDALWMNFVRYITESITLLQQCERLSDAIYHAKSAPVRTEYNAAKGYVFHRDPLSAARIALGAFVIILSGCLVWIYSAWPEGGTAVSILGVCCTLFGSFDTPAPHIVKYIIGSVWGVLISLIYSFALLPPLSDFPVLVAVLAPIYLLAGSLQARPPTTFLAMGITLTLPVLCELGAHYSGDFADAANTVIALFVATGFAVISMSLLQTVQADAAINRLLKLCQRDIRRSVNGVFKGDETHWTNLMIDRAALLLPRLPRSGQSSARALDHLVHFLRVGLCVMHLRRCDTPASDEVNEVLSRLTRTTETDALRERIAAIAGLCLPATDETSRQFVDKLVDLHCALRAQNQESANDK</sequence>